<dbReference type="Pfam" id="PF25917">
    <property type="entry name" value="BSH_RND"/>
    <property type="match status" value="1"/>
</dbReference>
<organism evidence="4">
    <name type="scientific">Sedimenticola thiotaurini</name>
    <dbReference type="NCBI Taxonomy" id="1543721"/>
    <lineage>
        <taxon>Bacteria</taxon>
        <taxon>Pseudomonadati</taxon>
        <taxon>Pseudomonadota</taxon>
        <taxon>Gammaproteobacteria</taxon>
        <taxon>Chromatiales</taxon>
        <taxon>Sedimenticolaceae</taxon>
        <taxon>Sedimenticola</taxon>
    </lineage>
</organism>
<dbReference type="Proteomes" id="UP000886251">
    <property type="component" value="Unassembled WGS sequence"/>
</dbReference>
<dbReference type="Gene3D" id="1.10.287.470">
    <property type="entry name" value="Helix hairpin bin"/>
    <property type="match status" value="1"/>
</dbReference>
<feature type="chain" id="PRO_5032657754" evidence="2">
    <location>
        <begin position="19"/>
        <end position="387"/>
    </location>
</feature>
<protein>
    <submittedName>
        <fullName evidence="4">Efflux RND transporter periplasmic adaptor subunit</fullName>
    </submittedName>
</protein>
<gene>
    <name evidence="4" type="ORF">ENI96_13740</name>
</gene>
<name>A0A831RMZ7_9GAMM</name>
<dbReference type="GO" id="GO:1990281">
    <property type="term" value="C:efflux pump complex"/>
    <property type="evidence" value="ECO:0007669"/>
    <property type="project" value="TreeGrafter"/>
</dbReference>
<evidence type="ECO:0000256" key="1">
    <source>
        <dbReference type="ARBA" id="ARBA00009477"/>
    </source>
</evidence>
<dbReference type="Gene3D" id="2.40.50.100">
    <property type="match status" value="1"/>
</dbReference>
<dbReference type="PANTHER" id="PTHR30469">
    <property type="entry name" value="MULTIDRUG RESISTANCE PROTEIN MDTA"/>
    <property type="match status" value="1"/>
</dbReference>
<dbReference type="GO" id="GO:0015562">
    <property type="term" value="F:efflux transmembrane transporter activity"/>
    <property type="evidence" value="ECO:0007669"/>
    <property type="project" value="TreeGrafter"/>
</dbReference>
<feature type="signal peptide" evidence="2">
    <location>
        <begin position="1"/>
        <end position="18"/>
    </location>
</feature>
<evidence type="ECO:0000259" key="3">
    <source>
        <dbReference type="Pfam" id="PF25917"/>
    </source>
</evidence>
<comment type="caution">
    <text evidence="4">The sequence shown here is derived from an EMBL/GenBank/DDBJ whole genome shotgun (WGS) entry which is preliminary data.</text>
</comment>
<dbReference type="SUPFAM" id="SSF111369">
    <property type="entry name" value="HlyD-like secretion proteins"/>
    <property type="match status" value="2"/>
</dbReference>
<dbReference type="Gene3D" id="2.40.30.170">
    <property type="match status" value="1"/>
</dbReference>
<evidence type="ECO:0000313" key="4">
    <source>
        <dbReference type="EMBL" id="HEB97480.1"/>
    </source>
</evidence>
<keyword evidence="2" id="KW-0732">Signal</keyword>
<reference evidence="4" key="1">
    <citation type="journal article" date="2020" name="mSystems">
        <title>Genome- and Community-Level Interaction Insights into Carbon Utilization and Element Cycling Functions of Hydrothermarchaeota in Hydrothermal Sediment.</title>
        <authorList>
            <person name="Zhou Z."/>
            <person name="Liu Y."/>
            <person name="Xu W."/>
            <person name="Pan J."/>
            <person name="Luo Z.H."/>
            <person name="Li M."/>
        </authorList>
    </citation>
    <scope>NUCLEOTIDE SEQUENCE [LARGE SCALE GENOMIC DNA]</scope>
    <source>
        <strain evidence="4">HyVt-443</strain>
    </source>
</reference>
<dbReference type="Gene3D" id="2.40.420.20">
    <property type="match status" value="1"/>
</dbReference>
<sequence>MGIKVQTLVLATALTVAAALPIQGLSQVAAGDYFTVQQARGAPTVALGGTVIPYKEVTLAAQLPGRVKYLAGIEGDRFKKGTLLVALDDSELLAKRNQALAQLANADAQLRAAGVKYTRELYSPQSEAAPGGMGLPNLFDQMFTQPMESFSGTRSRGVERRADLYNTGVQITQAQNSLIAARSQIQAIDAKLRDAKSVAPFDGVIMKKYVEVGDTVQPGQPLLDFADVEYLQILVDVPARLRPGLSEGMMLQAQLDVGNQVVPVRVAQIFPMADAQRHTVKVKFDLPQGVSAPGMYAKVLVPDFTAPARNYPVIPTSAIRYNGSLPGVYVVGPDGRPELRLIRVGENLDGGFTSVLSGLSEGERILRNPSAGIASGWASSSGTTAPR</sequence>
<dbReference type="PANTHER" id="PTHR30469:SF18">
    <property type="entry name" value="RESISTANCE-NODULATION-CELL DIVISION (RND) EFFLUX MEMBRANE FUSION PROTEIN-RELATED"/>
    <property type="match status" value="1"/>
</dbReference>
<accession>A0A831RMZ7</accession>
<evidence type="ECO:0000256" key="2">
    <source>
        <dbReference type="SAM" id="SignalP"/>
    </source>
</evidence>
<dbReference type="InterPro" id="IPR006143">
    <property type="entry name" value="RND_pump_MFP"/>
</dbReference>
<comment type="similarity">
    <text evidence="1">Belongs to the membrane fusion protein (MFP) (TC 8.A.1) family.</text>
</comment>
<dbReference type="NCBIfam" id="TIGR01730">
    <property type="entry name" value="RND_mfp"/>
    <property type="match status" value="1"/>
</dbReference>
<dbReference type="InterPro" id="IPR058625">
    <property type="entry name" value="MdtA-like_BSH"/>
</dbReference>
<dbReference type="AlphaFoldDB" id="A0A831RMZ7"/>
<feature type="domain" description="Multidrug resistance protein MdtA-like barrel-sandwich hybrid" evidence="3">
    <location>
        <begin position="56"/>
        <end position="221"/>
    </location>
</feature>
<proteinExistence type="inferred from homology"/>
<dbReference type="EMBL" id="DRKP01000172">
    <property type="protein sequence ID" value="HEB97480.1"/>
    <property type="molecule type" value="Genomic_DNA"/>
</dbReference>